<name>A0AB39WV42_9PSED</name>
<dbReference type="AlphaFoldDB" id="A0AB39WV42"/>
<sequence length="212" mass="23824">MIYSRLLYTEHEQPHNNDGEGAYTIFSTQQLFGADCVPLGDMSVQKFAVLWEGQTDTRVIDLIEQSIMLTILSPVRLLNASKGTLVVVHDSKLVGENYKLFCLVWEKIAAGVMYDEWTVLFVKDTGAGLGLKGGRIFRQFAREILDNNELGIVEFTPDMFLFKDDWAPENIFGPPPGEEPEADPERIQHALGLFDEDLDSWRESATGSKPIP</sequence>
<protein>
    <submittedName>
        <fullName evidence="1">Uncharacterized protein</fullName>
    </submittedName>
</protein>
<accession>A0AB39WV42</accession>
<proteinExistence type="predicted"/>
<reference evidence="1" key="1">
    <citation type="submission" date="2024-07" db="EMBL/GenBank/DDBJ databases">
        <authorList>
            <person name="Biller S.J."/>
        </authorList>
    </citation>
    <scope>NUCLEOTIDE SEQUENCE</scope>
    <source>
        <strain evidence="1">WC2401</strain>
    </source>
</reference>
<dbReference type="RefSeq" id="WP_369782008.1">
    <property type="nucleotide sequence ID" value="NZ_CP165623.1"/>
</dbReference>
<gene>
    <name evidence="1" type="ORF">AB3G35_20390</name>
</gene>
<organism evidence="1">
    <name type="scientific">Pseudomonas sp. WC2401</name>
    <dbReference type="NCBI Taxonomy" id="3234143"/>
    <lineage>
        <taxon>Bacteria</taxon>
        <taxon>Pseudomonadati</taxon>
        <taxon>Pseudomonadota</taxon>
        <taxon>Gammaproteobacteria</taxon>
        <taxon>Pseudomonadales</taxon>
        <taxon>Pseudomonadaceae</taxon>
        <taxon>Pseudomonas</taxon>
    </lineage>
</organism>
<dbReference type="EMBL" id="CP165623">
    <property type="protein sequence ID" value="XDV05399.1"/>
    <property type="molecule type" value="Genomic_DNA"/>
</dbReference>
<evidence type="ECO:0000313" key="1">
    <source>
        <dbReference type="EMBL" id="XDV05399.1"/>
    </source>
</evidence>